<accession>A0A4V1IYK9</accession>
<proteinExistence type="predicted"/>
<dbReference type="Gene3D" id="2.60.40.150">
    <property type="entry name" value="C2 domain"/>
    <property type="match status" value="1"/>
</dbReference>
<dbReference type="Pfam" id="PF00168">
    <property type="entry name" value="C2"/>
    <property type="match status" value="1"/>
</dbReference>
<name>A0A4V1IYK9_9FUNG</name>
<gene>
    <name evidence="2" type="ORF">BJ684DRAFT_232</name>
</gene>
<sequence>LQVGSTKVFTMPISDSGNLKWNEQFDFPLTEKDHVPSIRFRLYDQDKLRKRRYGELDIPIESLFRYSPVGDACAYDDPDNGPAWYELSPSKIGQVVSGSLQLKIGFIQ</sequence>
<feature type="non-terminal residue" evidence="2">
    <location>
        <position position="108"/>
    </location>
</feature>
<protein>
    <recommendedName>
        <fullName evidence="1">C2 domain-containing protein</fullName>
    </recommendedName>
</protein>
<dbReference type="OrthoDB" id="67700at2759"/>
<keyword evidence="3" id="KW-1185">Reference proteome</keyword>
<evidence type="ECO:0000313" key="2">
    <source>
        <dbReference type="EMBL" id="RKP14919.1"/>
    </source>
</evidence>
<feature type="non-terminal residue" evidence="2">
    <location>
        <position position="1"/>
    </location>
</feature>
<dbReference type="Proteomes" id="UP000267251">
    <property type="component" value="Unassembled WGS sequence"/>
</dbReference>
<dbReference type="AlphaFoldDB" id="A0A4V1IYK9"/>
<dbReference type="PROSITE" id="PS50004">
    <property type="entry name" value="C2"/>
    <property type="match status" value="1"/>
</dbReference>
<reference evidence="3" key="1">
    <citation type="journal article" date="2018" name="Nat. Microbiol.">
        <title>Leveraging single-cell genomics to expand the fungal tree of life.</title>
        <authorList>
            <person name="Ahrendt S.R."/>
            <person name="Quandt C.A."/>
            <person name="Ciobanu D."/>
            <person name="Clum A."/>
            <person name="Salamov A."/>
            <person name="Andreopoulos B."/>
            <person name="Cheng J.F."/>
            <person name="Woyke T."/>
            <person name="Pelin A."/>
            <person name="Henrissat B."/>
            <person name="Reynolds N.K."/>
            <person name="Benny G.L."/>
            <person name="Smith M.E."/>
            <person name="James T.Y."/>
            <person name="Grigoriev I.V."/>
        </authorList>
    </citation>
    <scope>NUCLEOTIDE SEQUENCE [LARGE SCALE GENOMIC DNA]</scope>
</reference>
<dbReference type="InterPro" id="IPR000008">
    <property type="entry name" value="C2_dom"/>
</dbReference>
<dbReference type="SUPFAM" id="SSF49562">
    <property type="entry name" value="C2 domain (Calcium/lipid-binding domain, CaLB)"/>
    <property type="match status" value="1"/>
</dbReference>
<organism evidence="2 3">
    <name type="scientific">Piptocephalis cylindrospora</name>
    <dbReference type="NCBI Taxonomy" id="1907219"/>
    <lineage>
        <taxon>Eukaryota</taxon>
        <taxon>Fungi</taxon>
        <taxon>Fungi incertae sedis</taxon>
        <taxon>Zoopagomycota</taxon>
        <taxon>Zoopagomycotina</taxon>
        <taxon>Zoopagomycetes</taxon>
        <taxon>Zoopagales</taxon>
        <taxon>Piptocephalidaceae</taxon>
        <taxon>Piptocephalis</taxon>
    </lineage>
</organism>
<evidence type="ECO:0000313" key="3">
    <source>
        <dbReference type="Proteomes" id="UP000267251"/>
    </source>
</evidence>
<evidence type="ECO:0000259" key="1">
    <source>
        <dbReference type="PROSITE" id="PS50004"/>
    </source>
</evidence>
<feature type="domain" description="C2" evidence="1">
    <location>
        <begin position="1"/>
        <end position="74"/>
    </location>
</feature>
<dbReference type="InterPro" id="IPR035892">
    <property type="entry name" value="C2_domain_sf"/>
</dbReference>
<dbReference type="EMBL" id="KZ987776">
    <property type="protein sequence ID" value="RKP14919.1"/>
    <property type="molecule type" value="Genomic_DNA"/>
</dbReference>